<gene>
    <name evidence="2" type="ORF">H0G86_003983</name>
</gene>
<reference evidence="2 3" key="1">
    <citation type="journal article" date="2021" name="BMC Genomics">
        <title>Telomere-to-telomere genome assembly of asparaginase-producing Trichoderma simmonsii.</title>
        <authorList>
            <person name="Chung D."/>
            <person name="Kwon Y.M."/>
            <person name="Yang Y."/>
        </authorList>
    </citation>
    <scope>NUCLEOTIDE SEQUENCE [LARGE SCALE GENOMIC DNA]</scope>
    <source>
        <strain evidence="2 3">GH-Sj1</strain>
    </source>
</reference>
<evidence type="ECO:0000256" key="1">
    <source>
        <dbReference type="SAM" id="MobiDB-lite"/>
    </source>
</evidence>
<dbReference type="Proteomes" id="UP000826661">
    <property type="component" value="Chromosome II"/>
</dbReference>
<organism evidence="2 3">
    <name type="scientific">Trichoderma simmonsii</name>
    <dbReference type="NCBI Taxonomy" id="1491479"/>
    <lineage>
        <taxon>Eukaryota</taxon>
        <taxon>Fungi</taxon>
        <taxon>Dikarya</taxon>
        <taxon>Ascomycota</taxon>
        <taxon>Pezizomycotina</taxon>
        <taxon>Sordariomycetes</taxon>
        <taxon>Hypocreomycetidae</taxon>
        <taxon>Hypocreales</taxon>
        <taxon>Hypocreaceae</taxon>
        <taxon>Trichoderma</taxon>
    </lineage>
</organism>
<accession>A0A8G0LBT1</accession>
<evidence type="ECO:0000313" key="3">
    <source>
        <dbReference type="Proteomes" id="UP000826661"/>
    </source>
</evidence>
<feature type="region of interest" description="Disordered" evidence="1">
    <location>
        <begin position="285"/>
        <end position="305"/>
    </location>
</feature>
<sequence>MYIVLGAYVFDQLVSPVPLLLLLLPHSTLPNSLPYRPLQNSCPMAPPSRCRCPMAGRHTVCPNPDRAPPLARFHGPTARHYAICLNPEKAHDHLMSANHGRLVPSFNNLPTELLIDIWQRAIGSHRVLRVTARDQGRVVANPALVSSTAAARAAVSVSRAHRALILENILPNEITIWGYNSFRGYVYSPLCVVRYKAARDILYVSWPSTDIISWTRLQSLKTARSHTYEKAVARTSWMLNVQKLALDWGPGYIHETQDAIHRWFSGLKELYTVCPTNEMLDIEDEDAEEDNPQDAPSQETSQDVPQETTLESFMEMESTAPTPEHEHDNDAFLHTGTYKGVCEDDTYLSGRAALKWLGPRRSKMAIIQAVEKYNAESEKRRQAGLEADMKLSILLHNIEDGQENGWWGVRRRLM</sequence>
<proteinExistence type="predicted"/>
<feature type="compositionally biased region" description="Polar residues" evidence="1">
    <location>
        <begin position="294"/>
        <end position="305"/>
    </location>
</feature>
<protein>
    <submittedName>
        <fullName evidence="2">Uncharacterized protein</fullName>
    </submittedName>
</protein>
<keyword evidence="3" id="KW-1185">Reference proteome</keyword>
<name>A0A8G0LBT1_9HYPO</name>
<evidence type="ECO:0000313" key="2">
    <source>
        <dbReference type="EMBL" id="QYS96745.1"/>
    </source>
</evidence>
<dbReference type="EMBL" id="CP075865">
    <property type="protein sequence ID" value="QYS96745.1"/>
    <property type="molecule type" value="Genomic_DNA"/>
</dbReference>
<dbReference type="AlphaFoldDB" id="A0A8G0LBT1"/>